<evidence type="ECO:0000313" key="5">
    <source>
        <dbReference type="EMBL" id="HIS23942.1"/>
    </source>
</evidence>
<organism evidence="5 6">
    <name type="scientific">Candidatus Faeciplasma gallinarum</name>
    <dbReference type="NCBI Taxonomy" id="2840799"/>
    <lineage>
        <taxon>Bacteria</taxon>
        <taxon>Bacillati</taxon>
        <taxon>Bacillota</taxon>
        <taxon>Clostridia</taxon>
        <taxon>Eubacteriales</taxon>
        <taxon>Oscillospiraceae</taxon>
        <taxon>Oscillospiraceae incertae sedis</taxon>
        <taxon>Candidatus Faeciplasma</taxon>
    </lineage>
</organism>
<dbReference type="PROSITE" id="PS50935">
    <property type="entry name" value="SSB"/>
    <property type="match status" value="1"/>
</dbReference>
<comment type="caution">
    <text evidence="2">Lacks conserved residue(s) required for the propagation of feature annotation.</text>
</comment>
<evidence type="ECO:0000256" key="2">
    <source>
        <dbReference type="HAMAP-Rule" id="MF_00984"/>
    </source>
</evidence>
<evidence type="ECO:0000256" key="3">
    <source>
        <dbReference type="PIRNR" id="PIRNR002070"/>
    </source>
</evidence>
<dbReference type="PANTHER" id="PTHR10302">
    <property type="entry name" value="SINGLE-STRANDED DNA-BINDING PROTEIN"/>
    <property type="match status" value="1"/>
</dbReference>
<feature type="compositionally biased region" description="Low complexity" evidence="4">
    <location>
        <begin position="108"/>
        <end position="118"/>
    </location>
</feature>
<dbReference type="GO" id="GO:0006260">
    <property type="term" value="P:DNA replication"/>
    <property type="evidence" value="ECO:0007669"/>
    <property type="project" value="InterPro"/>
</dbReference>
<dbReference type="Gene3D" id="2.40.50.140">
    <property type="entry name" value="Nucleic acid-binding proteins"/>
    <property type="match status" value="1"/>
</dbReference>
<comment type="subunit">
    <text evidence="2">Homotetramer.</text>
</comment>
<dbReference type="CDD" id="cd04496">
    <property type="entry name" value="SSB_OBF"/>
    <property type="match status" value="1"/>
</dbReference>
<dbReference type="Pfam" id="PF00436">
    <property type="entry name" value="SSB"/>
    <property type="match status" value="1"/>
</dbReference>
<evidence type="ECO:0000256" key="4">
    <source>
        <dbReference type="SAM" id="MobiDB-lite"/>
    </source>
</evidence>
<reference evidence="5" key="1">
    <citation type="submission" date="2020-10" db="EMBL/GenBank/DDBJ databases">
        <authorList>
            <person name="Gilroy R."/>
        </authorList>
    </citation>
    <scope>NUCLEOTIDE SEQUENCE</scope>
    <source>
        <strain evidence="5">CHK157-1446</strain>
    </source>
</reference>
<gene>
    <name evidence="5" type="ORF">IAD01_00835</name>
</gene>
<dbReference type="HAMAP" id="MF_00984">
    <property type="entry name" value="SSB"/>
    <property type="match status" value="1"/>
</dbReference>
<dbReference type="GO" id="GO:0003697">
    <property type="term" value="F:single-stranded DNA binding"/>
    <property type="evidence" value="ECO:0007669"/>
    <property type="project" value="UniProtKB-UniRule"/>
</dbReference>
<dbReference type="EMBL" id="DVIR01000006">
    <property type="protein sequence ID" value="HIS23942.1"/>
    <property type="molecule type" value="Genomic_DNA"/>
</dbReference>
<accession>A0A9D1EN17</accession>
<feature type="compositionally biased region" description="Polar residues" evidence="4">
    <location>
        <begin position="119"/>
        <end position="130"/>
    </location>
</feature>
<dbReference type="PIRSF" id="PIRSF002070">
    <property type="entry name" value="SSB"/>
    <property type="match status" value="1"/>
</dbReference>
<proteinExistence type="inferred from homology"/>
<dbReference type="GO" id="GO:0009295">
    <property type="term" value="C:nucleoid"/>
    <property type="evidence" value="ECO:0007669"/>
    <property type="project" value="TreeGrafter"/>
</dbReference>
<evidence type="ECO:0000313" key="6">
    <source>
        <dbReference type="Proteomes" id="UP000823982"/>
    </source>
</evidence>
<comment type="caution">
    <text evidence="5">The sequence shown here is derived from an EMBL/GenBank/DDBJ whole genome shotgun (WGS) entry which is preliminary data.</text>
</comment>
<dbReference type="PANTHER" id="PTHR10302:SF27">
    <property type="entry name" value="SINGLE-STRANDED DNA-BINDING PROTEIN"/>
    <property type="match status" value="1"/>
</dbReference>
<protein>
    <recommendedName>
        <fullName evidence="2 3">Single-stranded DNA-binding protein</fullName>
        <shortName evidence="2">SSB</shortName>
    </recommendedName>
</protein>
<keyword evidence="1 2" id="KW-0238">DNA-binding</keyword>
<dbReference type="InterPro" id="IPR000424">
    <property type="entry name" value="Primosome_PriB/ssb"/>
</dbReference>
<name>A0A9D1EN17_9FIRM</name>
<reference evidence="5" key="2">
    <citation type="journal article" date="2021" name="PeerJ">
        <title>Extensive microbial diversity within the chicken gut microbiome revealed by metagenomics and culture.</title>
        <authorList>
            <person name="Gilroy R."/>
            <person name="Ravi A."/>
            <person name="Getino M."/>
            <person name="Pursley I."/>
            <person name="Horton D.L."/>
            <person name="Alikhan N.F."/>
            <person name="Baker D."/>
            <person name="Gharbi K."/>
            <person name="Hall N."/>
            <person name="Watson M."/>
            <person name="Adriaenssens E.M."/>
            <person name="Foster-Nyarko E."/>
            <person name="Jarju S."/>
            <person name="Secka A."/>
            <person name="Antonio M."/>
            <person name="Oren A."/>
            <person name="Chaudhuri R.R."/>
            <person name="La Ragione R."/>
            <person name="Hildebrand F."/>
            <person name="Pallen M.J."/>
        </authorList>
    </citation>
    <scope>NUCLEOTIDE SEQUENCE</scope>
    <source>
        <strain evidence="5">CHK157-1446</strain>
    </source>
</reference>
<dbReference type="SUPFAM" id="SSF50249">
    <property type="entry name" value="Nucleic acid-binding proteins"/>
    <property type="match status" value="1"/>
</dbReference>
<dbReference type="InterPro" id="IPR011344">
    <property type="entry name" value="ssDNA-bd"/>
</dbReference>
<dbReference type="AlphaFoldDB" id="A0A9D1EN17"/>
<dbReference type="InterPro" id="IPR012340">
    <property type="entry name" value="NA-bd_OB-fold"/>
</dbReference>
<dbReference type="Proteomes" id="UP000823982">
    <property type="component" value="Unassembled WGS sequence"/>
</dbReference>
<feature type="region of interest" description="Disordered" evidence="4">
    <location>
        <begin position="108"/>
        <end position="148"/>
    </location>
</feature>
<evidence type="ECO:0000256" key="1">
    <source>
        <dbReference type="ARBA" id="ARBA00023125"/>
    </source>
</evidence>
<sequence>MLNRVILMGRITQDLEIRQTQGGVAVLSFTVAVDRGYVKQGEERQTDFINCVAWRQQAEFISRYFAKGRMIAIEGNLRTRTYDDKNGVKHYVTEVFVDNVSFTGEKAASGSSSSSYSAQTAQNLRQQNHQPAEAPAAAQGDPSLSIGGLGEFEEILGDDGVPF</sequence>
<dbReference type="NCBIfam" id="TIGR00621">
    <property type="entry name" value="ssb"/>
    <property type="match status" value="1"/>
</dbReference>